<dbReference type="AlphaFoldDB" id="A0A1B1Y2Y0"/>
<dbReference type="EMBL" id="CP014224">
    <property type="protein sequence ID" value="ANW95132.1"/>
    <property type="molecule type" value="Genomic_DNA"/>
</dbReference>
<gene>
    <name evidence="2" type="ORF">AXE80_01990</name>
</gene>
<dbReference type="SUPFAM" id="SSF53448">
    <property type="entry name" value="Nucleotide-diphospho-sugar transferases"/>
    <property type="match status" value="1"/>
</dbReference>
<evidence type="ECO:0000313" key="2">
    <source>
        <dbReference type="EMBL" id="ANW95132.1"/>
    </source>
</evidence>
<keyword evidence="3" id="KW-1185">Reference proteome</keyword>
<evidence type="ECO:0000259" key="1">
    <source>
        <dbReference type="Pfam" id="PF14134"/>
    </source>
</evidence>
<dbReference type="OrthoDB" id="5572060at2"/>
<reference evidence="2 3" key="1">
    <citation type="submission" date="2016-02" db="EMBL/GenBank/DDBJ databases">
        <authorList>
            <person name="Wen L."/>
            <person name="He K."/>
            <person name="Yang H."/>
        </authorList>
    </citation>
    <scope>NUCLEOTIDE SEQUENCE [LARGE SCALE GENOMIC DNA]</scope>
    <source>
        <strain evidence="2 3">CZ1127</strain>
    </source>
</reference>
<name>A0A1B1Y2Y0_9FLAO</name>
<sequence length="497" mass="57133">MRLERKLKEEIDKRGISSEKLTRQLIAFVKGTPTLELDRIATINDGIKTIESIERSKLMNIYNIKQQDLVIYKFIPASGLASRMFKGLSEFYNTKTSNPMSQYFFNNLHKFPFYKDIIIEFNKVYPQIKKLDNLTNKLSFLNFILSSEHLNYQNTPKGLIRFHQYDIDNKSALEEQIDESVHYCVSKDQTVNIHFTVSPNYLKKFESSVKEYIESNYIDSGITFNISFSIQKSNTDTIAVNYDNTPFKDDNGNYVFRAGGHGALIENLNDLDADIVFIKNIDNVSHQNHMEETIKYKQILGGKLLSLQAKIHEFLKLIKDKSPELNIQEIRFFLIENFFINLSDEDCNEEYLFSLLNRPIRVCGMIKNQGDAGGGPFWIKKNCTESTLQIIEGAQIDKNNKEQLEILYQSTHFNPVDIVCSIKNFEGDKFDLTQFVDHDAVFVTDKSIGGRPVKGLELPGLWNGGMADWLSVFIEVPIETFNPVKTVTDLLSPMHQA</sequence>
<dbReference type="InterPro" id="IPR029044">
    <property type="entry name" value="Nucleotide-diphossugar_trans"/>
</dbReference>
<dbReference type="STRING" id="1790137.AXE80_01990"/>
<evidence type="ECO:0000313" key="3">
    <source>
        <dbReference type="Proteomes" id="UP000092967"/>
    </source>
</evidence>
<protein>
    <recommendedName>
        <fullName evidence="1">DUF4301 domain-containing protein</fullName>
    </recommendedName>
</protein>
<dbReference type="Proteomes" id="UP000092967">
    <property type="component" value="Chromosome"/>
</dbReference>
<dbReference type="InterPro" id="IPR025393">
    <property type="entry name" value="DUF4301"/>
</dbReference>
<feature type="domain" description="DUF4301" evidence="1">
    <location>
        <begin position="7"/>
        <end position="496"/>
    </location>
</feature>
<dbReference type="Pfam" id="PF14134">
    <property type="entry name" value="DUF4301"/>
    <property type="match status" value="1"/>
</dbReference>
<organism evidence="2 3">
    <name type="scientific">Wenyingzhuangia fucanilytica</name>
    <dbReference type="NCBI Taxonomy" id="1790137"/>
    <lineage>
        <taxon>Bacteria</taxon>
        <taxon>Pseudomonadati</taxon>
        <taxon>Bacteroidota</taxon>
        <taxon>Flavobacteriia</taxon>
        <taxon>Flavobacteriales</taxon>
        <taxon>Flavobacteriaceae</taxon>
        <taxon>Wenyingzhuangia</taxon>
    </lineage>
</organism>
<dbReference type="KEGG" id="wfu:AXE80_01990"/>
<proteinExistence type="predicted"/>
<dbReference type="RefSeq" id="WP_068824236.1">
    <property type="nucleotide sequence ID" value="NZ_CP014224.1"/>
</dbReference>
<accession>A0A1B1Y2Y0</accession>